<sequence length="636" mass="71974">MTPAFHLFNSNRSSLNLQHYLCLSHYTTTTPPSIAKQFQEHHRHQQNQTNPLLSSLERKSHQPLISLIKSCTQKSHLLQIHGYLIRNSLLHYPAISLPFLSRMALSPIRDISYSRQFFSQIPNPSVFLYNTLIRAYSMSNSPTEGFFMYQEMRKKGLRADPVSLSFVIRCYIRICSLIGGEQVHARILSDGHQSDSLLLTNLMDLYSLCDKGSEACKVFDEMRQRDTIAWNVLISCYMRNRRTRDVLVIFDGMLSGELGCEPDDVTCLLLLQACANLGALEFGEKVHGHIVERGYDNATNLCNSLIAMYSQFGNLDKAFGVFKGMHNKNVVTWSAIISGLAMNGYGREAIGAFEEMLKMGVLPDDLTFTGVLSACSNCGLVDKGMIIFARMSKEFGIVPNIHHYGCMVDLLGRAGQLHQAYQLIMSMRVKPDSTIWRTLLGACRIHRNVILGEHVVEHLIELKAQEAGDYVLLFNLYSSVDNWKKVTELRKFMKEKGIQTTPASSSIELKGKVHEFVVDDVSHPQKDEIYEMLDEISKQLKIAGYVAEITSELPNLDAEEKRYVLSYHSEKLAIAFGVLATPPGTTIRIAKNLRICVDCHNFAKILSGVYNRQVIITDHTRFHHFRGGHCSCNDYW</sequence>
<dbReference type="Gene3D" id="1.25.40.10">
    <property type="entry name" value="Tetratricopeptide repeat domain"/>
    <property type="match status" value="3"/>
</dbReference>
<reference evidence="5 6" key="1">
    <citation type="journal article" date="2006" name="Science">
        <title>The genome of black cottonwood, Populus trichocarpa (Torr. &amp; Gray).</title>
        <authorList>
            <person name="Tuskan G.A."/>
            <person name="Difazio S."/>
            <person name="Jansson S."/>
            <person name="Bohlmann J."/>
            <person name="Grigoriev I."/>
            <person name="Hellsten U."/>
            <person name="Putnam N."/>
            <person name="Ralph S."/>
            <person name="Rombauts S."/>
            <person name="Salamov A."/>
            <person name="Schein J."/>
            <person name="Sterck L."/>
            <person name="Aerts A."/>
            <person name="Bhalerao R.R."/>
            <person name="Bhalerao R.P."/>
            <person name="Blaudez D."/>
            <person name="Boerjan W."/>
            <person name="Brun A."/>
            <person name="Brunner A."/>
            <person name="Busov V."/>
            <person name="Campbell M."/>
            <person name="Carlson J."/>
            <person name="Chalot M."/>
            <person name="Chapman J."/>
            <person name="Chen G.L."/>
            <person name="Cooper D."/>
            <person name="Coutinho P.M."/>
            <person name="Couturier J."/>
            <person name="Covert S."/>
            <person name="Cronk Q."/>
            <person name="Cunningham R."/>
            <person name="Davis J."/>
            <person name="Degroeve S."/>
            <person name="Dejardin A."/>
            <person name="Depamphilis C."/>
            <person name="Detter J."/>
            <person name="Dirks B."/>
            <person name="Dubchak I."/>
            <person name="Duplessis S."/>
            <person name="Ehlting J."/>
            <person name="Ellis B."/>
            <person name="Gendler K."/>
            <person name="Goodstein D."/>
            <person name="Gribskov M."/>
            <person name="Grimwood J."/>
            <person name="Groover A."/>
            <person name="Gunter L."/>
            <person name="Hamberger B."/>
            <person name="Heinze B."/>
            <person name="Helariutta Y."/>
            <person name="Henrissat B."/>
            <person name="Holligan D."/>
            <person name="Holt R."/>
            <person name="Huang W."/>
            <person name="Islam-Faridi N."/>
            <person name="Jones S."/>
            <person name="Jones-Rhoades M."/>
            <person name="Jorgensen R."/>
            <person name="Joshi C."/>
            <person name="Kangasjarvi J."/>
            <person name="Karlsson J."/>
            <person name="Kelleher C."/>
            <person name="Kirkpatrick R."/>
            <person name="Kirst M."/>
            <person name="Kohler A."/>
            <person name="Kalluri U."/>
            <person name="Larimer F."/>
            <person name="Leebens-Mack J."/>
            <person name="Leple J.C."/>
            <person name="Locascio P."/>
            <person name="Lou Y."/>
            <person name="Lucas S."/>
            <person name="Martin F."/>
            <person name="Montanini B."/>
            <person name="Napoli C."/>
            <person name="Nelson D.R."/>
            <person name="Nelson C."/>
            <person name="Nieminen K."/>
            <person name="Nilsson O."/>
            <person name="Pereda V."/>
            <person name="Peter G."/>
            <person name="Philippe R."/>
            <person name="Pilate G."/>
            <person name="Poliakov A."/>
            <person name="Razumovskaya J."/>
            <person name="Richardson P."/>
            <person name="Rinaldi C."/>
            <person name="Ritland K."/>
            <person name="Rouze P."/>
            <person name="Ryaboy D."/>
            <person name="Schmutz J."/>
            <person name="Schrader J."/>
            <person name="Segerman B."/>
            <person name="Shin H."/>
            <person name="Siddiqui A."/>
            <person name="Sterky F."/>
            <person name="Terry A."/>
            <person name="Tsai C.J."/>
            <person name="Uberbacher E."/>
            <person name="Unneberg P."/>
            <person name="Vahala J."/>
            <person name="Wall K."/>
            <person name="Wessler S."/>
            <person name="Yang G."/>
            <person name="Yin T."/>
            <person name="Douglas C."/>
            <person name="Marra M."/>
            <person name="Sandberg G."/>
            <person name="Van de Peer Y."/>
            <person name="Rokhsar D."/>
        </authorList>
    </citation>
    <scope>NUCLEOTIDE SEQUENCE [LARGE SCALE GENOMIC DNA]</scope>
    <source>
        <strain evidence="6">cv. Nisqually</strain>
    </source>
</reference>
<organism evidence="5 6">
    <name type="scientific">Populus trichocarpa</name>
    <name type="common">Western balsam poplar</name>
    <name type="synonym">Populus balsamifera subsp. trichocarpa</name>
    <dbReference type="NCBI Taxonomy" id="3694"/>
    <lineage>
        <taxon>Eukaryota</taxon>
        <taxon>Viridiplantae</taxon>
        <taxon>Streptophyta</taxon>
        <taxon>Embryophyta</taxon>
        <taxon>Tracheophyta</taxon>
        <taxon>Spermatophyta</taxon>
        <taxon>Magnoliopsida</taxon>
        <taxon>eudicotyledons</taxon>
        <taxon>Gunneridae</taxon>
        <taxon>Pentapetalae</taxon>
        <taxon>rosids</taxon>
        <taxon>fabids</taxon>
        <taxon>Malpighiales</taxon>
        <taxon>Salicaceae</taxon>
        <taxon>Saliceae</taxon>
        <taxon>Populus</taxon>
    </lineage>
</organism>
<dbReference type="Proteomes" id="UP000006729">
    <property type="component" value="Chromosome 3"/>
</dbReference>
<dbReference type="GO" id="GO:0009451">
    <property type="term" value="P:RNA modification"/>
    <property type="evidence" value="ECO:0000318"/>
    <property type="project" value="GO_Central"/>
</dbReference>
<dbReference type="NCBIfam" id="TIGR00756">
    <property type="entry name" value="PPR"/>
    <property type="match status" value="4"/>
</dbReference>
<name>A0A2K2B355_POPTR</name>
<feature type="repeat" description="PPR" evidence="3">
    <location>
        <begin position="125"/>
        <end position="159"/>
    </location>
</feature>
<dbReference type="FunFam" id="1.25.40.10:FF:000454">
    <property type="entry name" value="Pentatricopeptide repeat-containing protein At3g47530"/>
    <property type="match status" value="1"/>
</dbReference>
<evidence type="ECO:0000256" key="3">
    <source>
        <dbReference type="PROSITE-ProRule" id="PRU00708"/>
    </source>
</evidence>
<dbReference type="InterPro" id="IPR046849">
    <property type="entry name" value="E2_motif"/>
</dbReference>
<keyword evidence="2" id="KW-0677">Repeat</keyword>
<dbReference type="OrthoDB" id="185373at2759"/>
<evidence type="ECO:0000313" key="6">
    <source>
        <dbReference type="Proteomes" id="UP000006729"/>
    </source>
</evidence>
<dbReference type="OMA" id="SSAGHWE"/>
<evidence type="ECO:0000259" key="4">
    <source>
        <dbReference type="Pfam" id="PF14432"/>
    </source>
</evidence>
<dbReference type="Pfam" id="PF20430">
    <property type="entry name" value="Eplus_motif"/>
    <property type="match status" value="1"/>
</dbReference>
<proteinExistence type="inferred from homology"/>
<dbReference type="FunFam" id="1.25.40.10:FF:000031">
    <property type="entry name" value="Pentatricopeptide repeat-containing protein mitochondrial"/>
    <property type="match status" value="1"/>
</dbReference>
<dbReference type="GO" id="GO:0008270">
    <property type="term" value="F:zinc ion binding"/>
    <property type="evidence" value="ECO:0007669"/>
    <property type="project" value="InterPro"/>
</dbReference>
<feature type="repeat" description="PPR" evidence="3">
    <location>
        <begin position="329"/>
        <end position="363"/>
    </location>
</feature>
<dbReference type="PROSITE" id="PS51375">
    <property type="entry name" value="PPR"/>
    <property type="match status" value="4"/>
</dbReference>
<dbReference type="SMR" id="A0A2K2B355"/>
<gene>
    <name evidence="5" type="ORF">POPTR_003G074500</name>
</gene>
<dbReference type="Pfam" id="PF14432">
    <property type="entry name" value="DYW_deaminase"/>
    <property type="match status" value="1"/>
</dbReference>
<feature type="domain" description="DYW" evidence="4">
    <location>
        <begin position="544"/>
        <end position="636"/>
    </location>
</feature>
<dbReference type="InParanoid" id="A0A2K2B355"/>
<dbReference type="STRING" id="3694.A0A2K2B355"/>
<dbReference type="Pfam" id="PF20431">
    <property type="entry name" value="E_motif"/>
    <property type="match status" value="1"/>
</dbReference>
<dbReference type="Pfam" id="PF01535">
    <property type="entry name" value="PPR"/>
    <property type="match status" value="2"/>
</dbReference>
<feature type="repeat" description="PPR" evidence="3">
    <location>
        <begin position="364"/>
        <end position="399"/>
    </location>
</feature>
<keyword evidence="6" id="KW-1185">Reference proteome</keyword>
<dbReference type="GO" id="GO:0003723">
    <property type="term" value="F:RNA binding"/>
    <property type="evidence" value="ECO:0007669"/>
    <property type="project" value="InterPro"/>
</dbReference>
<dbReference type="InterPro" id="IPR032867">
    <property type="entry name" value="DYW_dom"/>
</dbReference>
<protein>
    <recommendedName>
        <fullName evidence="4">DYW domain-containing protein</fullName>
    </recommendedName>
</protein>
<evidence type="ECO:0000256" key="2">
    <source>
        <dbReference type="ARBA" id="ARBA00022737"/>
    </source>
</evidence>
<accession>A0A2K2B355</accession>
<evidence type="ECO:0000256" key="1">
    <source>
        <dbReference type="ARBA" id="ARBA00006643"/>
    </source>
</evidence>
<dbReference type="InterPro" id="IPR046960">
    <property type="entry name" value="PPR_At4g14850-like_plant"/>
</dbReference>
<feature type="repeat" description="PPR" evidence="3">
    <location>
        <begin position="226"/>
        <end position="260"/>
    </location>
</feature>
<dbReference type="InterPro" id="IPR046848">
    <property type="entry name" value="E_motif"/>
</dbReference>
<dbReference type="PANTHER" id="PTHR47926">
    <property type="entry name" value="PENTATRICOPEPTIDE REPEAT-CONTAINING PROTEIN"/>
    <property type="match status" value="1"/>
</dbReference>
<dbReference type="EMBL" id="CM009292">
    <property type="protein sequence ID" value="PNT44201.1"/>
    <property type="molecule type" value="Genomic_DNA"/>
</dbReference>
<dbReference type="AlphaFoldDB" id="A0A2K2B355"/>
<dbReference type="InterPro" id="IPR011990">
    <property type="entry name" value="TPR-like_helical_dom_sf"/>
</dbReference>
<dbReference type="PANTHER" id="PTHR47926:SF469">
    <property type="entry name" value="DYW DOMAIN-CONTAINING PROTEIN"/>
    <property type="match status" value="1"/>
</dbReference>
<evidence type="ECO:0000313" key="5">
    <source>
        <dbReference type="EMBL" id="PNT44201.1"/>
    </source>
</evidence>
<dbReference type="InterPro" id="IPR002885">
    <property type="entry name" value="PPR_rpt"/>
</dbReference>
<dbReference type="Pfam" id="PF13041">
    <property type="entry name" value="PPR_2"/>
    <property type="match status" value="3"/>
</dbReference>
<dbReference type="FunCoup" id="A0A2K2B355">
    <property type="interactions" value="236"/>
</dbReference>
<comment type="similarity">
    <text evidence="1">Belongs to the PPR family. PCMP-H subfamily.</text>
</comment>
<dbReference type="Gramene" id="Potri.003G074500.1.v4.1">
    <property type="protein sequence ID" value="Potri.003G074500.1.v4.1"/>
    <property type="gene ID" value="Potri.003G074500.v4.1"/>
</dbReference>